<proteinExistence type="predicted"/>
<evidence type="ECO:0000256" key="3">
    <source>
        <dbReference type="SAM" id="MobiDB-lite"/>
    </source>
</evidence>
<evidence type="ECO:0000313" key="7">
    <source>
        <dbReference type="Proteomes" id="UP000324897"/>
    </source>
</evidence>
<comment type="caution">
    <text evidence="6">The sequence shown here is derived from an EMBL/GenBank/DDBJ whole genome shotgun (WGS) entry which is preliminary data.</text>
</comment>
<reference evidence="6 7" key="1">
    <citation type="journal article" date="2019" name="Sci. Rep.">
        <title>A high-quality genome of Eragrostis curvula grass provides insights into Poaceae evolution and supports new strategies to enhance forage quality.</title>
        <authorList>
            <person name="Carballo J."/>
            <person name="Santos B.A.C.M."/>
            <person name="Zappacosta D."/>
            <person name="Garbus I."/>
            <person name="Selva J.P."/>
            <person name="Gallo C.A."/>
            <person name="Diaz A."/>
            <person name="Albertini E."/>
            <person name="Caccamo M."/>
            <person name="Echenique V."/>
        </authorList>
    </citation>
    <scope>NUCLEOTIDE SEQUENCE [LARGE SCALE GENOMIC DNA]</scope>
    <source>
        <strain evidence="7">cv. Victoria</strain>
        <tissue evidence="6">Leaf</tissue>
    </source>
</reference>
<keyword evidence="1" id="KW-0430">Lectin</keyword>
<protein>
    <recommendedName>
        <fullName evidence="8">Jacalin-type lectin domain-containing protein</fullName>
    </recommendedName>
</protein>
<dbReference type="CDD" id="cd09612">
    <property type="entry name" value="Jacalin"/>
    <property type="match status" value="2"/>
</dbReference>
<evidence type="ECO:0000313" key="6">
    <source>
        <dbReference type="EMBL" id="TVU22011.1"/>
    </source>
</evidence>
<dbReference type="GO" id="GO:0030246">
    <property type="term" value="F:carbohydrate binding"/>
    <property type="evidence" value="ECO:0007669"/>
    <property type="project" value="UniProtKB-KW"/>
</dbReference>
<keyword evidence="7" id="KW-1185">Reference proteome</keyword>
<dbReference type="Pfam" id="PF00069">
    <property type="entry name" value="Pkinase"/>
    <property type="match status" value="2"/>
</dbReference>
<dbReference type="AlphaFoldDB" id="A0A5J9UFH5"/>
<dbReference type="GO" id="GO:0005524">
    <property type="term" value="F:ATP binding"/>
    <property type="evidence" value="ECO:0007669"/>
    <property type="project" value="UniProtKB-UniRule"/>
</dbReference>
<dbReference type="SUPFAM" id="SSF51101">
    <property type="entry name" value="Mannose-binding lectins"/>
    <property type="match status" value="2"/>
</dbReference>
<name>A0A5J9UFH5_9POAL</name>
<dbReference type="Gene3D" id="3.30.200.20">
    <property type="entry name" value="Phosphorylase Kinase, domain 1"/>
    <property type="match status" value="1"/>
</dbReference>
<dbReference type="OrthoDB" id="659885at2759"/>
<dbReference type="InterPro" id="IPR011009">
    <property type="entry name" value="Kinase-like_dom_sf"/>
</dbReference>
<dbReference type="Pfam" id="PF01419">
    <property type="entry name" value="Jacalin"/>
    <property type="match status" value="2"/>
</dbReference>
<dbReference type="InterPro" id="IPR033734">
    <property type="entry name" value="Jacalin-like_lectin_dom_plant"/>
</dbReference>
<keyword evidence="2" id="KW-0547">Nucleotide-binding</keyword>
<feature type="binding site" evidence="2">
    <location>
        <position position="98"/>
    </location>
    <ligand>
        <name>ATP</name>
        <dbReference type="ChEBI" id="CHEBI:30616"/>
    </ligand>
</feature>
<dbReference type="InterPro" id="IPR000719">
    <property type="entry name" value="Prot_kinase_dom"/>
</dbReference>
<dbReference type="PROSITE" id="PS00107">
    <property type="entry name" value="PROTEIN_KINASE_ATP"/>
    <property type="match status" value="1"/>
</dbReference>
<evidence type="ECO:0000259" key="5">
    <source>
        <dbReference type="PROSITE" id="PS51752"/>
    </source>
</evidence>
<organism evidence="6 7">
    <name type="scientific">Eragrostis curvula</name>
    <name type="common">weeping love grass</name>
    <dbReference type="NCBI Taxonomy" id="38414"/>
    <lineage>
        <taxon>Eukaryota</taxon>
        <taxon>Viridiplantae</taxon>
        <taxon>Streptophyta</taxon>
        <taxon>Embryophyta</taxon>
        <taxon>Tracheophyta</taxon>
        <taxon>Spermatophyta</taxon>
        <taxon>Magnoliopsida</taxon>
        <taxon>Liliopsida</taxon>
        <taxon>Poales</taxon>
        <taxon>Poaceae</taxon>
        <taxon>PACMAD clade</taxon>
        <taxon>Chloridoideae</taxon>
        <taxon>Eragrostideae</taxon>
        <taxon>Eragrostidinae</taxon>
        <taxon>Eragrostis</taxon>
    </lineage>
</organism>
<feature type="domain" description="Jacalin-type lectin" evidence="5">
    <location>
        <begin position="304"/>
        <end position="447"/>
    </location>
</feature>
<evidence type="ECO:0000259" key="4">
    <source>
        <dbReference type="PROSITE" id="PS50011"/>
    </source>
</evidence>
<dbReference type="PANTHER" id="PTHR46506">
    <property type="entry name" value="OS05G0143600 PROTEIN"/>
    <property type="match status" value="1"/>
</dbReference>
<dbReference type="PROSITE" id="PS50011">
    <property type="entry name" value="PROTEIN_KINASE_DOM"/>
    <property type="match status" value="1"/>
</dbReference>
<evidence type="ECO:0008006" key="8">
    <source>
        <dbReference type="Google" id="ProtNLM"/>
    </source>
</evidence>
<sequence length="631" mass="69443">MESLADSLPSNSTHANNSSSGNAWESHFQFMVQPNRPPMQQSIQKNMERLNNSGMKLTGLSYHILKEITNDFSQKVGHGGYGEVYKGVYNGKDVAVKKLYDMRGIDDNLFKNELNSLMRVRHQNIVQLLGYCYEISHEYVQENGELFFVRMNHRVLCFEYLHDGSLDKHLAYVPPEYIHSRHITDKYDIFSLGIIIIQIMTGSEGHSKYLEMTTPEQFIEHVYKNRRNRLEATSMHVEEYSQQVKSCIKIASNCLEFDRKKRPTIGHIINELIQTETVICEPFPEESSSASTVEEIGGGEEVELSTIGPWGGNAGKAHTIKGTPHRLESVTIWSADVIDALAFSYIEPNGKKHSVGPWGGPGGSVERIQFGPSEFLLEVSGTTGPYNGGVADVVKSVKLVTNAASYGPFGSGGGTSFKTSVQNNDNIVGFFGRAATFVHAIGIYTSHSPPDIAVSSRAQVEMGNDWMEANFDPETIEEGDRDDDENAPSKIGPWGGNGGMPHDMKVVPHRMESMTVCSDAVVNSLAFSYNDRNGKQQMLGPWGTPGGSSYTIRLGAFEHLKGIIGTFGPFDAAGNIITSLTITTNLRRYGPFGRGGGTEFTVPVEVHGSVVGFFGRAGTYLDALGVYIRTY</sequence>
<dbReference type="Proteomes" id="UP000324897">
    <property type="component" value="Unassembled WGS sequence"/>
</dbReference>
<feature type="region of interest" description="Disordered" evidence="3">
    <location>
        <begin position="475"/>
        <end position="500"/>
    </location>
</feature>
<feature type="compositionally biased region" description="Acidic residues" evidence="3">
    <location>
        <begin position="475"/>
        <end position="486"/>
    </location>
</feature>
<feature type="domain" description="Jacalin-type lectin" evidence="5">
    <location>
        <begin position="488"/>
        <end position="630"/>
    </location>
</feature>
<dbReference type="EMBL" id="RWGY01000026">
    <property type="protein sequence ID" value="TVU22011.1"/>
    <property type="molecule type" value="Genomic_DNA"/>
</dbReference>
<gene>
    <name evidence="6" type="ORF">EJB05_31687</name>
</gene>
<keyword evidence="2" id="KW-0067">ATP-binding</keyword>
<evidence type="ECO:0000256" key="1">
    <source>
        <dbReference type="ARBA" id="ARBA00022734"/>
    </source>
</evidence>
<dbReference type="GO" id="GO:0004672">
    <property type="term" value="F:protein kinase activity"/>
    <property type="evidence" value="ECO:0007669"/>
    <property type="project" value="InterPro"/>
</dbReference>
<feature type="compositionally biased region" description="Polar residues" evidence="3">
    <location>
        <begin position="8"/>
        <end position="21"/>
    </location>
</feature>
<dbReference type="FunFam" id="3.30.200.20:FF:000465">
    <property type="entry name" value="Cysteine-rich receptor-like protein kinase 6"/>
    <property type="match status" value="1"/>
</dbReference>
<accession>A0A5J9UFH5</accession>
<dbReference type="Gene3D" id="2.100.10.30">
    <property type="entry name" value="Jacalin-like lectin domain"/>
    <property type="match status" value="2"/>
</dbReference>
<dbReference type="SMART" id="SM00915">
    <property type="entry name" value="Jacalin"/>
    <property type="match status" value="2"/>
</dbReference>
<dbReference type="Gramene" id="TVU22011">
    <property type="protein sequence ID" value="TVU22011"/>
    <property type="gene ID" value="EJB05_31687"/>
</dbReference>
<dbReference type="PROSITE" id="PS51752">
    <property type="entry name" value="JACALIN_LECTIN"/>
    <property type="match status" value="2"/>
</dbReference>
<dbReference type="Gene3D" id="1.10.510.10">
    <property type="entry name" value="Transferase(Phosphotransferase) domain 1"/>
    <property type="match status" value="1"/>
</dbReference>
<feature type="non-terminal residue" evidence="6">
    <location>
        <position position="1"/>
    </location>
</feature>
<dbReference type="SUPFAM" id="SSF56112">
    <property type="entry name" value="Protein kinase-like (PK-like)"/>
    <property type="match status" value="1"/>
</dbReference>
<dbReference type="InterPro" id="IPR036404">
    <property type="entry name" value="Jacalin-like_lectin_dom_sf"/>
</dbReference>
<feature type="region of interest" description="Disordered" evidence="3">
    <location>
        <begin position="1"/>
        <end position="21"/>
    </location>
</feature>
<dbReference type="InterPro" id="IPR017441">
    <property type="entry name" value="Protein_kinase_ATP_BS"/>
</dbReference>
<evidence type="ECO:0000256" key="2">
    <source>
        <dbReference type="PROSITE-ProRule" id="PRU10141"/>
    </source>
</evidence>
<feature type="domain" description="Protein kinase" evidence="4">
    <location>
        <begin position="70"/>
        <end position="543"/>
    </location>
</feature>
<dbReference type="InterPro" id="IPR001229">
    <property type="entry name" value="Jacalin-like_lectin_dom"/>
</dbReference>